<dbReference type="SUPFAM" id="SSF46548">
    <property type="entry name" value="alpha-helical ferredoxin"/>
    <property type="match status" value="1"/>
</dbReference>
<name>A0ABW9CCP8_9BURK</name>
<gene>
    <name evidence="9" type="ORF">PQR08_00480</name>
</gene>
<protein>
    <submittedName>
        <fullName evidence="9">FAD-binding and (Fe-S)-binding domain-containing protein</fullName>
    </submittedName>
</protein>
<evidence type="ECO:0000259" key="8">
    <source>
        <dbReference type="PROSITE" id="PS51387"/>
    </source>
</evidence>
<dbReference type="InterPro" id="IPR016171">
    <property type="entry name" value="Vanillyl_alc_oxidase_C-sub2"/>
</dbReference>
<dbReference type="InterPro" id="IPR016169">
    <property type="entry name" value="FAD-bd_PCMH_sub2"/>
</dbReference>
<dbReference type="RefSeq" id="WP_250486894.1">
    <property type="nucleotide sequence ID" value="NZ_JAQQDB010000001.1"/>
</dbReference>
<keyword evidence="4" id="KW-0274">FAD</keyword>
<dbReference type="PANTHER" id="PTHR11748:SF119">
    <property type="entry name" value="D-2-HYDROXYGLUTARATE DEHYDROGENASE"/>
    <property type="match status" value="1"/>
</dbReference>
<dbReference type="EMBL" id="JAQQDB010000001">
    <property type="protein sequence ID" value="MFM0515876.1"/>
    <property type="molecule type" value="Genomic_DNA"/>
</dbReference>
<dbReference type="Gene3D" id="3.30.465.10">
    <property type="match status" value="1"/>
</dbReference>
<dbReference type="PROSITE" id="PS00198">
    <property type="entry name" value="4FE4S_FER_1"/>
    <property type="match status" value="1"/>
</dbReference>
<keyword evidence="2" id="KW-0285">Flavoprotein</keyword>
<sequence>MANAQFAPSHGPAAFSGFRDHMNSNSSSTRPDLNKLLALQRQLAQTTDAEIRFDAGSRAAYASEASNYRQVPIGVVLPRTVEDVVSVMRACHDANVPVLTRGAGTSMCGQAVNVAVIIDTSRHLTRIEQLDAACRTAVVQPGVICDQLKSAAALKGLTFGPDPATHSRCTIGGMVGNNSCGAHSVMAGKTAENIESMEILTYDGERFWVGPTDEEAFQAHLTAGGRRAEIVQALRDLVDRHADEIRAGFPKLKRRVSGYSLDQLLPENGFNIARALVGSEGTCVSVLRATTTLVRNPTARVVTVFGFPTIFDAADCVPQLLPLEPIAMEGLDTGIVGGLRERGLALADIAELPDGNAWLMVEFGTDNLESSLKRAQAAADMADSLPGRPNARVVSDAAMTKRLWSIRETGASATSIGDDPSKPDPVVGWEDAAVEPRLLGAYLREFSALVERYGYTTNMYGHFGDGCIHSRINFDLRNSQGIHTWRNFLEEAAKLVVKYEGSLSGEHGDGQAKGELLSLMYSPELMDAFREFKTIWDPKNRMNPGKLIDAMPVDENLRLGPTYRRVEVPSHFSFGNLQSPDTFARATERCIGMGKCRSLDGGTMCPSYRATREEKYSTRGRSRLLFEMLKGEVITDGWDNKEVKDSLDNCLACKGCRSDCPTHVDLAKYKSHFLYEHYQKAKRPLMDTMIGHIGTWLPIATRVSGVVNTAMKLRPFRVVAEKFGLASHVKFPAVASTAFRKGATCRGLLDDTSKLDAQSARAKTVFLWTDTFNNGFSPEVLEASVRVLQSYGVTVRLMSKQICCGRPYYDAGMLDHAKRNLVDIMAELKDVIALKQPVVVLEPSCLSVFRDELRSLFPTDEKAAALAGSVKTLAEYLESEGFDVPKLDESVFVHGHCHQKACGGVQAESRLVGKAARSGAVLQTGCCGMAGAFGYHTKTADVARSVAESELVPKIQPLDENAVLVSDGFSCRSQIRNTTGRSAIHLAQWLDGRAKTNPARRRAKSSKQEETV</sequence>
<dbReference type="Gene3D" id="1.10.45.10">
    <property type="entry name" value="Vanillyl-alcohol Oxidase, Chain A, domain 4"/>
    <property type="match status" value="1"/>
</dbReference>
<evidence type="ECO:0000256" key="5">
    <source>
        <dbReference type="ARBA" id="ARBA00023002"/>
    </source>
</evidence>
<dbReference type="InterPro" id="IPR036318">
    <property type="entry name" value="FAD-bd_PCMH-like_sf"/>
</dbReference>
<dbReference type="PROSITE" id="PS51387">
    <property type="entry name" value="FAD_PCMH"/>
    <property type="match status" value="1"/>
</dbReference>
<keyword evidence="3" id="KW-0479">Metal-binding</keyword>
<reference evidence="9 10" key="1">
    <citation type="journal article" date="2024" name="Chem. Sci.">
        <title>Discovery of megapolipeptins by genome mining of a Burkholderiales bacteria collection.</title>
        <authorList>
            <person name="Paulo B.S."/>
            <person name="Recchia M.J.J."/>
            <person name="Lee S."/>
            <person name="Fergusson C.H."/>
            <person name="Romanowski S.B."/>
            <person name="Hernandez A."/>
            <person name="Krull N."/>
            <person name="Liu D.Y."/>
            <person name="Cavanagh H."/>
            <person name="Bos A."/>
            <person name="Gray C.A."/>
            <person name="Murphy B.T."/>
            <person name="Linington R.G."/>
            <person name="Eustaquio A.S."/>
        </authorList>
    </citation>
    <scope>NUCLEOTIDE SEQUENCE [LARGE SCALE GENOMIC DNA]</scope>
    <source>
        <strain evidence="9 10">RL17-374-BIF-D</strain>
    </source>
</reference>
<dbReference type="Pfam" id="PF02754">
    <property type="entry name" value="CCG"/>
    <property type="match status" value="1"/>
</dbReference>
<comment type="caution">
    <text evidence="9">The sequence shown here is derived from an EMBL/GenBank/DDBJ whole genome shotgun (WGS) entry which is preliminary data.</text>
</comment>
<dbReference type="InterPro" id="IPR017896">
    <property type="entry name" value="4Fe4S_Fe-S-bd"/>
</dbReference>
<dbReference type="PANTHER" id="PTHR11748">
    <property type="entry name" value="D-LACTATE DEHYDROGENASE"/>
    <property type="match status" value="1"/>
</dbReference>
<keyword evidence="10" id="KW-1185">Reference proteome</keyword>
<dbReference type="InterPro" id="IPR004017">
    <property type="entry name" value="Cys_rich_dom"/>
</dbReference>
<feature type="domain" description="FAD-binding PCMH-type" evidence="8">
    <location>
        <begin position="68"/>
        <end position="296"/>
    </location>
</feature>
<dbReference type="Proteomes" id="UP001629462">
    <property type="component" value="Unassembled WGS sequence"/>
</dbReference>
<organism evidence="9 10">
    <name type="scientific">Caballeronia jiangsuensis</name>
    <dbReference type="NCBI Taxonomy" id="1458357"/>
    <lineage>
        <taxon>Bacteria</taxon>
        <taxon>Pseudomonadati</taxon>
        <taxon>Pseudomonadota</taxon>
        <taxon>Betaproteobacteria</taxon>
        <taxon>Burkholderiales</taxon>
        <taxon>Burkholderiaceae</taxon>
        <taxon>Caballeronia</taxon>
    </lineage>
</organism>
<proteinExistence type="predicted"/>
<keyword evidence="7" id="KW-0411">Iron-sulfur</keyword>
<dbReference type="SUPFAM" id="SSF55103">
    <property type="entry name" value="FAD-linked oxidases, C-terminal domain"/>
    <property type="match status" value="1"/>
</dbReference>
<dbReference type="Gene3D" id="3.30.70.2740">
    <property type="match status" value="1"/>
</dbReference>
<dbReference type="SUPFAM" id="SSF56176">
    <property type="entry name" value="FAD-binding/transporter-associated domain-like"/>
    <property type="match status" value="1"/>
</dbReference>
<accession>A0ABW9CCP8</accession>
<evidence type="ECO:0000256" key="6">
    <source>
        <dbReference type="ARBA" id="ARBA00023004"/>
    </source>
</evidence>
<keyword evidence="6" id="KW-0408">Iron</keyword>
<dbReference type="InterPro" id="IPR006094">
    <property type="entry name" value="Oxid_FAD_bind_N"/>
</dbReference>
<dbReference type="InterPro" id="IPR016164">
    <property type="entry name" value="FAD-linked_Oxase-like_C"/>
</dbReference>
<dbReference type="Pfam" id="PF01565">
    <property type="entry name" value="FAD_binding_4"/>
    <property type="match status" value="1"/>
</dbReference>
<evidence type="ECO:0000256" key="7">
    <source>
        <dbReference type="ARBA" id="ARBA00023014"/>
    </source>
</evidence>
<dbReference type="InterPro" id="IPR016166">
    <property type="entry name" value="FAD-bd_PCMH"/>
</dbReference>
<dbReference type="InterPro" id="IPR016167">
    <property type="entry name" value="FAD-bd_PCMH_sub1"/>
</dbReference>
<dbReference type="Pfam" id="PF02913">
    <property type="entry name" value="FAD-oxidase_C"/>
    <property type="match status" value="1"/>
</dbReference>
<dbReference type="InterPro" id="IPR017900">
    <property type="entry name" value="4Fe4S_Fe_S_CS"/>
</dbReference>
<keyword evidence="5" id="KW-0560">Oxidoreductase</keyword>
<evidence type="ECO:0000313" key="9">
    <source>
        <dbReference type="EMBL" id="MFM0515876.1"/>
    </source>
</evidence>
<evidence type="ECO:0000256" key="3">
    <source>
        <dbReference type="ARBA" id="ARBA00022723"/>
    </source>
</evidence>
<evidence type="ECO:0000256" key="1">
    <source>
        <dbReference type="ARBA" id="ARBA00001974"/>
    </source>
</evidence>
<dbReference type="Pfam" id="PF13183">
    <property type="entry name" value="Fer4_8"/>
    <property type="match status" value="1"/>
</dbReference>
<comment type="cofactor">
    <cofactor evidence="1">
        <name>FAD</name>
        <dbReference type="ChEBI" id="CHEBI:57692"/>
    </cofactor>
</comment>
<evidence type="ECO:0000256" key="2">
    <source>
        <dbReference type="ARBA" id="ARBA00022630"/>
    </source>
</evidence>
<evidence type="ECO:0000313" key="10">
    <source>
        <dbReference type="Proteomes" id="UP001629462"/>
    </source>
</evidence>
<dbReference type="InterPro" id="IPR004113">
    <property type="entry name" value="FAD-bd_oxidored_4_C"/>
</dbReference>
<dbReference type="Gene3D" id="3.30.43.10">
    <property type="entry name" value="Uridine Diphospho-n-acetylenolpyruvylglucosamine Reductase, domain 2"/>
    <property type="match status" value="1"/>
</dbReference>
<evidence type="ECO:0000256" key="4">
    <source>
        <dbReference type="ARBA" id="ARBA00022827"/>
    </source>
</evidence>